<dbReference type="EMBL" id="LAZR01000155">
    <property type="protein sequence ID" value="KKN85732.1"/>
    <property type="molecule type" value="Genomic_DNA"/>
</dbReference>
<evidence type="ECO:0008006" key="2">
    <source>
        <dbReference type="Google" id="ProtNLM"/>
    </source>
</evidence>
<comment type="caution">
    <text evidence="1">The sequence shown here is derived from an EMBL/GenBank/DDBJ whole genome shotgun (WGS) entry which is preliminary data.</text>
</comment>
<organism evidence="1">
    <name type="scientific">marine sediment metagenome</name>
    <dbReference type="NCBI Taxonomy" id="412755"/>
    <lineage>
        <taxon>unclassified sequences</taxon>
        <taxon>metagenomes</taxon>
        <taxon>ecological metagenomes</taxon>
    </lineage>
</organism>
<sequence length="303" mass="34295">MLEETQHDRYLRLREQVQQRYENIRQFAKEEQLSDFWVSGAWRAEKLLLPHPDFDFMGKPGLRGRMGTNPAKYNLVKTWLEDNFDQRLTKAALVVDQFGGVPQTNLLGKTVNWDVTKFLFYAYVAAKETGVPIRQTKSILDWGSGYGGQPKIYKRMGHDSLTYTIADFPPVCVLQWLYLSVLFGEDAVNLITVEGKEAEKGKINIIPSSLVLRMSNEALGNPELFISTNALNECPAEVVRTVVEDRDWFGATRLLIRMSGKPIPPKEGNLEDSYDLLAAVTSFGGKQAVKRIDFDSNILIGSR</sequence>
<evidence type="ECO:0000313" key="1">
    <source>
        <dbReference type="EMBL" id="KKN85732.1"/>
    </source>
</evidence>
<accession>A0A0F9UED4</accession>
<gene>
    <name evidence="1" type="ORF">LCGC14_0275370</name>
</gene>
<name>A0A0F9UED4_9ZZZZ</name>
<proteinExistence type="predicted"/>
<dbReference type="AlphaFoldDB" id="A0A0F9UED4"/>
<protein>
    <recommendedName>
        <fullName evidence="2">Sugar O-methyltransferase</fullName>
    </recommendedName>
</protein>
<reference evidence="1" key="1">
    <citation type="journal article" date="2015" name="Nature">
        <title>Complex archaea that bridge the gap between prokaryotes and eukaryotes.</title>
        <authorList>
            <person name="Spang A."/>
            <person name="Saw J.H."/>
            <person name="Jorgensen S.L."/>
            <person name="Zaremba-Niedzwiedzka K."/>
            <person name="Martijn J."/>
            <person name="Lind A.E."/>
            <person name="van Eijk R."/>
            <person name="Schleper C."/>
            <person name="Guy L."/>
            <person name="Ettema T.J."/>
        </authorList>
    </citation>
    <scope>NUCLEOTIDE SEQUENCE</scope>
</reference>